<dbReference type="KEGG" id="nwr:E3U44_01760"/>
<accession>A0A4P7BY55</accession>
<dbReference type="InterPro" id="IPR045664">
    <property type="entry name" value="DUF6387"/>
</dbReference>
<protein>
    <submittedName>
        <fullName evidence="1">Uncharacterized protein</fullName>
    </submittedName>
</protein>
<dbReference type="Proteomes" id="UP000294325">
    <property type="component" value="Chromosome"/>
</dbReference>
<organism evidence="1 2">
    <name type="scientific">Nitrosococcus wardiae</name>
    <dbReference type="NCBI Taxonomy" id="1814290"/>
    <lineage>
        <taxon>Bacteria</taxon>
        <taxon>Pseudomonadati</taxon>
        <taxon>Pseudomonadota</taxon>
        <taxon>Gammaproteobacteria</taxon>
        <taxon>Chromatiales</taxon>
        <taxon>Chromatiaceae</taxon>
        <taxon>Nitrosococcus</taxon>
    </lineage>
</organism>
<dbReference type="RefSeq" id="WP_134356387.1">
    <property type="nucleotide sequence ID" value="NZ_CP038033.1"/>
</dbReference>
<dbReference type="OrthoDB" id="5573849at2"/>
<sequence length="272" mass="31301">MRKTTRLKKKEDLPEWFELAKYEGVSELDTAGWYYQLSIRRNIYDNPISVHASDEEKRDSRYQSFLYALEAITQYGLFPSPDFSDSERLALFLLLQGCGSPSVRPLTCAGISMASWTIEQRPKMGLIKAAQTAYDSPSQLSLGGPAHITVDLRATDKQLKDDFEKWLRDCRREVERQARKRKFSETNFRDWACYQVLPCIDLLLWERYQGVQYTNSLLADSLFPDEVASDEKIRKTVKPTVNELLDLSTIAALGLQAQRSIDKPVKNRNEKS</sequence>
<gene>
    <name evidence="1" type="ORF">E3U44_01760</name>
</gene>
<evidence type="ECO:0000313" key="2">
    <source>
        <dbReference type="Proteomes" id="UP000294325"/>
    </source>
</evidence>
<dbReference type="AlphaFoldDB" id="A0A4P7BY55"/>
<name>A0A4P7BY55_9GAMM</name>
<proteinExistence type="predicted"/>
<reference evidence="1 2" key="1">
    <citation type="submission" date="2019-03" db="EMBL/GenBank/DDBJ databases">
        <title>The genome sequence of Nitrosococcus wardiae strain D1FHST reveals the archetypal metabolic capacity of ammonia-oxidizing Gammaproteobacteria.</title>
        <authorList>
            <person name="Wang L."/>
            <person name="Lim C.K."/>
            <person name="Hanson T.E."/>
            <person name="Dang H."/>
            <person name="Klotz M.G."/>
        </authorList>
    </citation>
    <scope>NUCLEOTIDE SEQUENCE [LARGE SCALE GENOMIC DNA]</scope>
    <source>
        <strain evidence="1 2">D1FHS</strain>
    </source>
</reference>
<dbReference type="Pfam" id="PF19924">
    <property type="entry name" value="DUF6387"/>
    <property type="match status" value="1"/>
</dbReference>
<dbReference type="EMBL" id="CP038033">
    <property type="protein sequence ID" value="QBQ53372.1"/>
    <property type="molecule type" value="Genomic_DNA"/>
</dbReference>
<evidence type="ECO:0000313" key="1">
    <source>
        <dbReference type="EMBL" id="QBQ53372.1"/>
    </source>
</evidence>
<keyword evidence="2" id="KW-1185">Reference proteome</keyword>